<dbReference type="AlphaFoldDB" id="A0A0F9PVP8"/>
<organism evidence="1">
    <name type="scientific">marine sediment metagenome</name>
    <dbReference type="NCBI Taxonomy" id="412755"/>
    <lineage>
        <taxon>unclassified sequences</taxon>
        <taxon>metagenomes</taxon>
        <taxon>ecological metagenomes</taxon>
    </lineage>
</organism>
<protein>
    <submittedName>
        <fullName evidence="1">Uncharacterized protein</fullName>
    </submittedName>
</protein>
<accession>A0A0F9PVP8</accession>
<proteinExistence type="predicted"/>
<reference evidence="1" key="1">
    <citation type="journal article" date="2015" name="Nature">
        <title>Complex archaea that bridge the gap between prokaryotes and eukaryotes.</title>
        <authorList>
            <person name="Spang A."/>
            <person name="Saw J.H."/>
            <person name="Jorgensen S.L."/>
            <person name="Zaremba-Niedzwiedzka K."/>
            <person name="Martijn J."/>
            <person name="Lind A.E."/>
            <person name="van Eijk R."/>
            <person name="Schleper C."/>
            <person name="Guy L."/>
            <person name="Ettema T.J."/>
        </authorList>
    </citation>
    <scope>NUCLEOTIDE SEQUENCE</scope>
</reference>
<dbReference type="EMBL" id="LAZR01002117">
    <property type="protein sequence ID" value="KKN34264.1"/>
    <property type="molecule type" value="Genomic_DNA"/>
</dbReference>
<name>A0A0F9PVP8_9ZZZZ</name>
<evidence type="ECO:0000313" key="1">
    <source>
        <dbReference type="EMBL" id="KKN34264.1"/>
    </source>
</evidence>
<gene>
    <name evidence="1" type="ORF">LCGC14_0795630</name>
</gene>
<comment type="caution">
    <text evidence="1">The sequence shown here is derived from an EMBL/GenBank/DDBJ whole genome shotgun (WGS) entry which is preliminary data.</text>
</comment>
<sequence length="87" mass="9673">MRTDFEGGWGLDIDEAGQLYLAMGEERQRIIPVQVNVQTSVSKEDGLMSRTIEMTFHATGAPEPRPSDVLNTLTIPDAGTRRLRVQT</sequence>